<evidence type="ECO:0000313" key="1">
    <source>
        <dbReference type="EMBL" id="MCC1485480.1"/>
    </source>
</evidence>
<evidence type="ECO:0000313" key="2">
    <source>
        <dbReference type="Proteomes" id="UP000778797"/>
    </source>
</evidence>
<reference evidence="2" key="2">
    <citation type="submission" date="2023-07" db="EMBL/GenBank/DDBJ databases">
        <title>Genome of Winogradskyella sp. E313.</title>
        <authorList>
            <person name="Zhou Y."/>
        </authorList>
    </citation>
    <scope>NUCLEOTIDE SEQUENCE [LARGE SCALE GENOMIC DNA]</scope>
    <source>
        <strain evidence="2">E313</strain>
    </source>
</reference>
<reference evidence="2" key="1">
    <citation type="submission" date="2021-03" db="EMBL/GenBank/DDBJ databases">
        <title>Genome of Cognatishimia sp. F0-27.</title>
        <authorList>
            <person name="Ping X."/>
        </authorList>
    </citation>
    <scope>NUCLEOTIDE SEQUENCE [LARGE SCALE GENOMIC DNA]</scope>
    <source>
        <strain evidence="2">E313</strain>
    </source>
</reference>
<comment type="caution">
    <text evidence="1">The sequence shown here is derived from an EMBL/GenBank/DDBJ whole genome shotgun (WGS) entry which is preliminary data.</text>
</comment>
<dbReference type="EMBL" id="JAFMPT010000024">
    <property type="protein sequence ID" value="MCC1485480.1"/>
    <property type="molecule type" value="Genomic_DNA"/>
</dbReference>
<gene>
    <name evidence="1" type="ORF">J1C55_12815</name>
</gene>
<organism evidence="1 2">
    <name type="scientific">Winogradskyella immobilis</name>
    <dbReference type="NCBI Taxonomy" id="2816852"/>
    <lineage>
        <taxon>Bacteria</taxon>
        <taxon>Pseudomonadati</taxon>
        <taxon>Bacteroidota</taxon>
        <taxon>Flavobacteriia</taxon>
        <taxon>Flavobacteriales</taxon>
        <taxon>Flavobacteriaceae</taxon>
        <taxon>Winogradskyella</taxon>
    </lineage>
</organism>
<accession>A0ABS8ESH6</accession>
<sequence>MKLKRYFNVLIIVLAITGAIYQQQNTIANQEIAFQFSEVDTQSTEAQKTIAKITKQLEDFGVENIQIKEEQGQLKISYFSDADVASIKNILSNDNAITLNYNTDKQQKNQDSDTENDSKVLYDLDVYEIQNGNDSQWDFDSKYVLELDSKADRFFNPNPYVSSLDTNSKHTERLFKVAYKINKSIGIAIDHFSYKIPEVRAGPSSYRNS</sequence>
<proteinExistence type="predicted"/>
<dbReference type="Proteomes" id="UP000778797">
    <property type="component" value="Unassembled WGS sequence"/>
</dbReference>
<protein>
    <submittedName>
        <fullName evidence="1">Uncharacterized protein</fullName>
    </submittedName>
</protein>
<name>A0ABS8ESH6_9FLAO</name>
<keyword evidence="2" id="KW-1185">Reference proteome</keyword>
<dbReference type="RefSeq" id="WP_227477972.1">
    <property type="nucleotide sequence ID" value="NZ_JAFMPT010000024.1"/>
</dbReference>